<name>A0A645GBQ9_9ZZZZ</name>
<dbReference type="EMBL" id="VSSQ01069474">
    <property type="protein sequence ID" value="MPN21484.1"/>
    <property type="molecule type" value="Genomic_DNA"/>
</dbReference>
<protein>
    <submittedName>
        <fullName evidence="1">Uncharacterized protein</fullName>
    </submittedName>
</protein>
<dbReference type="AlphaFoldDB" id="A0A645GBQ9"/>
<gene>
    <name evidence="1" type="ORF">SDC9_168864</name>
</gene>
<proteinExistence type="predicted"/>
<accession>A0A645GBQ9</accession>
<comment type="caution">
    <text evidence="1">The sequence shown here is derived from an EMBL/GenBank/DDBJ whole genome shotgun (WGS) entry which is preliminary data.</text>
</comment>
<reference evidence="1" key="1">
    <citation type="submission" date="2019-08" db="EMBL/GenBank/DDBJ databases">
        <authorList>
            <person name="Kucharzyk K."/>
            <person name="Murdoch R.W."/>
            <person name="Higgins S."/>
            <person name="Loffler F."/>
        </authorList>
    </citation>
    <scope>NUCLEOTIDE SEQUENCE</scope>
</reference>
<organism evidence="1">
    <name type="scientific">bioreactor metagenome</name>
    <dbReference type="NCBI Taxonomy" id="1076179"/>
    <lineage>
        <taxon>unclassified sequences</taxon>
        <taxon>metagenomes</taxon>
        <taxon>ecological metagenomes</taxon>
    </lineage>
</organism>
<sequence length="110" mass="13113">MVSFDPDVLNRIYELSLEFGKNWRRPVLTIVQEVSPYLSLEEQQQISAYIEETRGRVETYVSKRYIEDQPGRISELQRQCTEWIKAEFPWMRADTILHAISQAIYYAWHG</sequence>
<evidence type="ECO:0000313" key="1">
    <source>
        <dbReference type="EMBL" id="MPN21484.1"/>
    </source>
</evidence>